<comment type="caution">
    <text evidence="2">The sequence shown here is derived from an EMBL/GenBank/DDBJ whole genome shotgun (WGS) entry which is preliminary data.</text>
</comment>
<dbReference type="InterPro" id="IPR006553">
    <property type="entry name" value="Leu-rich_rpt_Cys-con_subtyp"/>
</dbReference>
<dbReference type="Pfam" id="PF18511">
    <property type="entry name" value="F-box_5"/>
    <property type="match status" value="1"/>
</dbReference>
<evidence type="ECO:0000313" key="2">
    <source>
        <dbReference type="EMBL" id="KAK6774661.1"/>
    </source>
</evidence>
<dbReference type="PANTHER" id="PTHR13318:SF267">
    <property type="entry name" value="F-BOX_LRR-REPEAT MAX2 HOMOLOG A-LIKE"/>
    <property type="match status" value="1"/>
</dbReference>
<dbReference type="SUPFAM" id="SSF52047">
    <property type="entry name" value="RNI-like"/>
    <property type="match status" value="1"/>
</dbReference>
<dbReference type="InterPro" id="IPR041567">
    <property type="entry name" value="COI1_F-box"/>
</dbReference>
<dbReference type="GO" id="GO:0031146">
    <property type="term" value="P:SCF-dependent proteasomal ubiquitin-dependent protein catabolic process"/>
    <property type="evidence" value="ECO:0007669"/>
    <property type="project" value="TreeGrafter"/>
</dbReference>
<reference evidence="2 3" key="1">
    <citation type="submission" date="2024-02" db="EMBL/GenBank/DDBJ databases">
        <title>de novo genome assembly of Solanum bulbocastanum strain 11H21.</title>
        <authorList>
            <person name="Hosaka A.J."/>
        </authorList>
    </citation>
    <scope>NUCLEOTIDE SEQUENCE [LARGE SCALE GENOMIC DNA]</scope>
    <source>
        <tissue evidence="2">Young leaves</tissue>
    </source>
</reference>
<dbReference type="EMBL" id="JBANQN010000012">
    <property type="protein sequence ID" value="KAK6774661.1"/>
    <property type="molecule type" value="Genomic_DNA"/>
</dbReference>
<sequence length="769" mass="85923">MYPASKQCKHSSTHPDILQFSVTEKNPKSSFLSHSFINKLFFPSSMGALARPTIINDLPDVILSNIIAAVSDVRSRNAAALVCRKWLVLERATRTSLTLRGNIRDLFMLPTCFRSVTHLDLSLVSPWGHPLLSPRAASSDGGDDADSVLIAHLLRHAFPIVTSLIVYARSPHTLQFLPVQWPHLKYIKLVRWHQRPQLASGDEFNLLFQGCPQLGSLDLSTFYCWTDDIPPALELNPLVAGNLTVFNLMNASFSEGFKTDEIRVITKCCPNLKELKIACMFDPMYIGFVGDEALVCISTNCPKLTVLHLADTSTLSNCRADPDEEGFTTDDAKFSVSTLIEVFSGLSLLEELVLDVCNNVRDSGPALEILNTKCPKLRSLKLGQFHGVSMPIGSKLDGVALCQGLKSLSIRNVGDLDDMGLIAIGRGCSRLAKFEIQSCKKITMRGMRTLASLLWKSLVDVRISCCKNLGASSSLKALEPIQESIQRLHIDCVWDSVEEIENLNGVEYGFDLNKTNGGEASTHGNGFGDTFGSMDDDIMFNRNKRCKYDYDLNSVCMEDNGHGNGFGGRTWDRLQYLSLWIGVGDLLTPLAAAGLEHCPNLEEIKIRVEGDCRLWSKPSERAFGLSTLWRYHKLVKMHLDCGDIIGYAHTAPSGQMDLSLWERFYLFGIGTLNLKELDYWPPQDRDVNQRSLSLPAAGLLQECITLRKLFIHGTAHEHFMMFLLRIPDLRDVQLREDYYPAPENDMSTEMRSDSLSRFEAALNRRQICD</sequence>
<dbReference type="SUPFAM" id="SSF81383">
    <property type="entry name" value="F-box domain"/>
    <property type="match status" value="1"/>
</dbReference>
<dbReference type="PANTHER" id="PTHR13318">
    <property type="entry name" value="PARTNER OF PAIRED, ISOFORM B-RELATED"/>
    <property type="match status" value="1"/>
</dbReference>
<dbReference type="GO" id="GO:0019005">
    <property type="term" value="C:SCF ubiquitin ligase complex"/>
    <property type="evidence" value="ECO:0007669"/>
    <property type="project" value="TreeGrafter"/>
</dbReference>
<dbReference type="AlphaFoldDB" id="A0AAN8SXM0"/>
<evidence type="ECO:0000313" key="3">
    <source>
        <dbReference type="Proteomes" id="UP001371456"/>
    </source>
</evidence>
<keyword evidence="3" id="KW-1185">Reference proteome</keyword>
<dbReference type="FunFam" id="1.20.1280.50:FF:000023">
    <property type="entry name" value="F-box/LRR-repeat protein 4"/>
    <property type="match status" value="1"/>
</dbReference>
<dbReference type="Gene3D" id="1.20.1280.50">
    <property type="match status" value="1"/>
</dbReference>
<dbReference type="InterPro" id="IPR036047">
    <property type="entry name" value="F-box-like_dom_sf"/>
</dbReference>
<proteinExistence type="predicted"/>
<dbReference type="InterPro" id="IPR032675">
    <property type="entry name" value="LRR_dom_sf"/>
</dbReference>
<feature type="domain" description="COI1 F-box" evidence="1">
    <location>
        <begin position="58"/>
        <end position="95"/>
    </location>
</feature>
<dbReference type="Proteomes" id="UP001371456">
    <property type="component" value="Unassembled WGS sequence"/>
</dbReference>
<accession>A0AAN8SXM0</accession>
<gene>
    <name evidence="2" type="ORF">RDI58_029900</name>
</gene>
<organism evidence="2 3">
    <name type="scientific">Solanum bulbocastanum</name>
    <name type="common">Wild potato</name>
    <dbReference type="NCBI Taxonomy" id="147425"/>
    <lineage>
        <taxon>Eukaryota</taxon>
        <taxon>Viridiplantae</taxon>
        <taxon>Streptophyta</taxon>
        <taxon>Embryophyta</taxon>
        <taxon>Tracheophyta</taxon>
        <taxon>Spermatophyta</taxon>
        <taxon>Magnoliopsida</taxon>
        <taxon>eudicotyledons</taxon>
        <taxon>Gunneridae</taxon>
        <taxon>Pentapetalae</taxon>
        <taxon>asterids</taxon>
        <taxon>lamiids</taxon>
        <taxon>Solanales</taxon>
        <taxon>Solanaceae</taxon>
        <taxon>Solanoideae</taxon>
        <taxon>Solaneae</taxon>
        <taxon>Solanum</taxon>
    </lineage>
</organism>
<dbReference type="GO" id="GO:0005634">
    <property type="term" value="C:nucleus"/>
    <property type="evidence" value="ECO:0007669"/>
    <property type="project" value="TreeGrafter"/>
</dbReference>
<name>A0AAN8SXM0_SOLBU</name>
<dbReference type="Gene3D" id="3.80.10.10">
    <property type="entry name" value="Ribonuclease Inhibitor"/>
    <property type="match status" value="1"/>
</dbReference>
<dbReference type="CDD" id="cd22159">
    <property type="entry name" value="F-box_AtTIR1-like"/>
    <property type="match status" value="1"/>
</dbReference>
<evidence type="ECO:0000259" key="1">
    <source>
        <dbReference type="Pfam" id="PF18511"/>
    </source>
</evidence>
<protein>
    <recommendedName>
        <fullName evidence="1">COI1 F-box domain-containing protein</fullName>
    </recommendedName>
</protein>
<dbReference type="SMART" id="SM00367">
    <property type="entry name" value="LRR_CC"/>
    <property type="match status" value="3"/>
</dbReference>